<evidence type="ECO:0000313" key="3">
    <source>
        <dbReference type="Proteomes" id="UP001183410"/>
    </source>
</evidence>
<proteinExistence type="predicted"/>
<gene>
    <name evidence="2" type="ORF">RM844_32470</name>
</gene>
<evidence type="ECO:0000259" key="1">
    <source>
        <dbReference type="Pfam" id="PF03713"/>
    </source>
</evidence>
<dbReference type="EMBL" id="JAVREO010000139">
    <property type="protein sequence ID" value="MDT0270994.1"/>
    <property type="molecule type" value="Genomic_DNA"/>
</dbReference>
<organism evidence="2 3">
    <name type="scientific">Streptomyces chisholmiae</name>
    <dbReference type="NCBI Taxonomy" id="3075540"/>
    <lineage>
        <taxon>Bacteria</taxon>
        <taxon>Bacillati</taxon>
        <taxon>Actinomycetota</taxon>
        <taxon>Actinomycetes</taxon>
        <taxon>Kitasatosporales</taxon>
        <taxon>Streptomycetaceae</taxon>
        <taxon>Streptomyces</taxon>
    </lineage>
</organism>
<dbReference type="RefSeq" id="WP_311671032.1">
    <property type="nucleotide sequence ID" value="NZ_JAVREO010000139.1"/>
</dbReference>
<dbReference type="InterPro" id="IPR012347">
    <property type="entry name" value="Ferritin-like"/>
</dbReference>
<dbReference type="Proteomes" id="UP001183410">
    <property type="component" value="Unassembled WGS sequence"/>
</dbReference>
<keyword evidence="3" id="KW-1185">Reference proteome</keyword>
<comment type="caution">
    <text evidence="2">The sequence shown here is derived from an EMBL/GenBank/DDBJ whole genome shotgun (WGS) entry which is preliminary data.</text>
</comment>
<protein>
    <submittedName>
        <fullName evidence="2">DUF305 domain-containing protein</fullName>
    </submittedName>
</protein>
<dbReference type="InterPro" id="IPR005183">
    <property type="entry name" value="DUF305_CopM-like"/>
</dbReference>
<feature type="non-terminal residue" evidence="2">
    <location>
        <position position="1"/>
    </location>
</feature>
<dbReference type="Pfam" id="PF03713">
    <property type="entry name" value="DUF305"/>
    <property type="match status" value="1"/>
</dbReference>
<dbReference type="PANTHER" id="PTHR36933:SF1">
    <property type="entry name" value="SLL0788 PROTEIN"/>
    <property type="match status" value="1"/>
</dbReference>
<reference evidence="3" key="1">
    <citation type="submission" date="2023-07" db="EMBL/GenBank/DDBJ databases">
        <title>30 novel species of actinomycetes from the DSMZ collection.</title>
        <authorList>
            <person name="Nouioui I."/>
        </authorList>
    </citation>
    <scope>NUCLEOTIDE SEQUENCE [LARGE SCALE GENOMIC DNA]</scope>
    <source>
        <strain evidence="3">DSM 44915</strain>
    </source>
</reference>
<evidence type="ECO:0000313" key="2">
    <source>
        <dbReference type="EMBL" id="MDT0270994.1"/>
    </source>
</evidence>
<name>A0ABU2K2E2_9ACTN</name>
<dbReference type="PANTHER" id="PTHR36933">
    <property type="entry name" value="SLL0788 PROTEIN"/>
    <property type="match status" value="1"/>
</dbReference>
<dbReference type="Gene3D" id="1.20.1260.10">
    <property type="match status" value="1"/>
</dbReference>
<feature type="domain" description="DUF305" evidence="1">
    <location>
        <begin position="3"/>
        <end position="118"/>
    </location>
</feature>
<sequence>SDLVELAADIVSSRRTEIEFMKALLVQWNADATTSSMPDQPPASAQGSIDEQTVSHLQALSSQDFDILWLQTLIPHAQGAIQIANAEIADGENVDALGLAKQIVAKQQAEIDRMQQLLASGG</sequence>
<accession>A0ABU2K2E2</accession>